<keyword evidence="2" id="KW-1185">Reference proteome</keyword>
<protein>
    <submittedName>
        <fullName evidence="1">Uncharacterized protein</fullName>
    </submittedName>
</protein>
<evidence type="ECO:0000313" key="1">
    <source>
        <dbReference type="EMBL" id="MBD7969143.1"/>
    </source>
</evidence>
<sequence length="66" mass="7291">MVAALLLTGKLTVDSLTLFKEATVVIGLTGRFLTKDDYKKLNDIVQNINDNQEVEIGEILKSINVL</sequence>
<gene>
    <name evidence="1" type="ORF">H9647_13785</name>
</gene>
<dbReference type="RefSeq" id="WP_191800887.1">
    <property type="nucleotide sequence ID" value="NZ_JACSQL010000006.1"/>
</dbReference>
<reference evidence="1 2" key="1">
    <citation type="submission" date="2020-08" db="EMBL/GenBank/DDBJ databases">
        <title>A Genomic Blueprint of the Chicken Gut Microbiome.</title>
        <authorList>
            <person name="Gilroy R."/>
            <person name="Ravi A."/>
            <person name="Getino M."/>
            <person name="Pursley I."/>
            <person name="Horton D.L."/>
            <person name="Alikhan N.-F."/>
            <person name="Baker D."/>
            <person name="Gharbi K."/>
            <person name="Hall N."/>
            <person name="Watson M."/>
            <person name="Adriaenssens E.M."/>
            <person name="Foster-Nyarko E."/>
            <person name="Jarju S."/>
            <person name="Secka A."/>
            <person name="Antonio M."/>
            <person name="Oren A."/>
            <person name="Chaudhuri R."/>
            <person name="La Ragione R.M."/>
            <person name="Hildebrand F."/>
            <person name="Pallen M.J."/>
        </authorList>
    </citation>
    <scope>NUCLEOTIDE SEQUENCE [LARGE SCALE GENOMIC DNA]</scope>
    <source>
        <strain evidence="1 2">Sa2BVA9</strain>
    </source>
</reference>
<proteinExistence type="predicted"/>
<dbReference type="Proteomes" id="UP000608071">
    <property type="component" value="Unassembled WGS sequence"/>
</dbReference>
<name>A0ABR8T059_9BACL</name>
<dbReference type="EMBL" id="JACSQL010000006">
    <property type="protein sequence ID" value="MBD7969143.1"/>
    <property type="molecule type" value="Genomic_DNA"/>
</dbReference>
<accession>A0ABR8T059</accession>
<comment type="caution">
    <text evidence="1">The sequence shown here is derived from an EMBL/GenBank/DDBJ whole genome shotgun (WGS) entry which is preliminary data.</text>
</comment>
<evidence type="ECO:0000313" key="2">
    <source>
        <dbReference type="Proteomes" id="UP000608071"/>
    </source>
</evidence>
<organism evidence="1 2">
    <name type="scientific">Paenibacillus gallinarum</name>
    <dbReference type="NCBI Taxonomy" id="2762232"/>
    <lineage>
        <taxon>Bacteria</taxon>
        <taxon>Bacillati</taxon>
        <taxon>Bacillota</taxon>
        <taxon>Bacilli</taxon>
        <taxon>Bacillales</taxon>
        <taxon>Paenibacillaceae</taxon>
        <taxon>Paenibacillus</taxon>
    </lineage>
</organism>